<gene>
    <name evidence="2" type="ORF">D7Z94_19790</name>
</gene>
<name>A0A3B0C2P0_9FLAO</name>
<protein>
    <submittedName>
        <fullName evidence="2">Uncharacterized protein</fullName>
    </submittedName>
</protein>
<evidence type="ECO:0000256" key="1">
    <source>
        <dbReference type="SAM" id="Phobius"/>
    </source>
</evidence>
<dbReference type="Proteomes" id="UP000276603">
    <property type="component" value="Unassembled WGS sequence"/>
</dbReference>
<sequence>MINFHAGIVGKVLFYFKRVMDFILNYYLIIAVILTGLTFLLVKYGEKRSAKRTKEEITRATDSIVKEAVQKTVEELKTSTDTLLLKTDGAVDTIIQQAQDLADKTSNQIELLEVATQKLGNHLEYQEVLVRTKYSFHHKNAIANDKRHIFFNILMYLLTNDNYYSLRIKSPEGSIVQFVSDNNTFIWISDEVDPNVGELKDYFFNAGTYLYGAEESNPQVVHVNYLLNALRLEFGVNEIEIGDTLEFSLRKLQPTRRYATFIPSSSRIDKLRKENPSFDNFSSFSGLDGDPKVEVRLIFKFRNGKEVLCKVFNQSPSGTNMEYGITIKAKIVEIIDSE</sequence>
<evidence type="ECO:0000313" key="3">
    <source>
        <dbReference type="Proteomes" id="UP000276603"/>
    </source>
</evidence>
<keyword evidence="1" id="KW-0472">Membrane</keyword>
<proteinExistence type="predicted"/>
<accession>A0A3B0C2P0</accession>
<dbReference type="EMBL" id="RBCJ01000004">
    <property type="protein sequence ID" value="RKN78459.1"/>
    <property type="molecule type" value="Genomic_DNA"/>
</dbReference>
<keyword evidence="3" id="KW-1185">Reference proteome</keyword>
<organism evidence="2 3">
    <name type="scientific">Ulvibacterium marinum</name>
    <dbReference type="NCBI Taxonomy" id="2419782"/>
    <lineage>
        <taxon>Bacteria</taxon>
        <taxon>Pseudomonadati</taxon>
        <taxon>Bacteroidota</taxon>
        <taxon>Flavobacteriia</taxon>
        <taxon>Flavobacteriales</taxon>
        <taxon>Flavobacteriaceae</taxon>
        <taxon>Ulvibacterium</taxon>
    </lineage>
</organism>
<reference evidence="2 3" key="1">
    <citation type="submission" date="2018-10" db="EMBL/GenBank/DDBJ databases">
        <title>Ulvibacterium marinum gen. nov., sp. nov., a novel marine bacterium of the family Flavobacteriaceae, isolated from a culture of the green alga Ulva prolifera.</title>
        <authorList>
            <person name="Zhang Z."/>
        </authorList>
    </citation>
    <scope>NUCLEOTIDE SEQUENCE [LARGE SCALE GENOMIC DNA]</scope>
    <source>
        <strain evidence="2 3">CCMM003</strain>
    </source>
</reference>
<comment type="caution">
    <text evidence="2">The sequence shown here is derived from an EMBL/GenBank/DDBJ whole genome shotgun (WGS) entry which is preliminary data.</text>
</comment>
<keyword evidence="1" id="KW-1133">Transmembrane helix</keyword>
<feature type="transmembrane region" description="Helical" evidence="1">
    <location>
        <begin position="23"/>
        <end position="42"/>
    </location>
</feature>
<keyword evidence="1" id="KW-0812">Transmembrane</keyword>
<dbReference type="AlphaFoldDB" id="A0A3B0C2P0"/>
<evidence type="ECO:0000313" key="2">
    <source>
        <dbReference type="EMBL" id="RKN78459.1"/>
    </source>
</evidence>